<reference evidence="1" key="1">
    <citation type="submission" date="2023-03" db="EMBL/GenBank/DDBJ databases">
        <title>Massive genome expansion in bonnet fungi (Mycena s.s.) driven by repeated elements and novel gene families across ecological guilds.</title>
        <authorList>
            <consortium name="Lawrence Berkeley National Laboratory"/>
            <person name="Harder C.B."/>
            <person name="Miyauchi S."/>
            <person name="Viragh M."/>
            <person name="Kuo A."/>
            <person name="Thoen E."/>
            <person name="Andreopoulos B."/>
            <person name="Lu D."/>
            <person name="Skrede I."/>
            <person name="Drula E."/>
            <person name="Henrissat B."/>
            <person name="Morin E."/>
            <person name="Kohler A."/>
            <person name="Barry K."/>
            <person name="LaButti K."/>
            <person name="Morin E."/>
            <person name="Salamov A."/>
            <person name="Lipzen A."/>
            <person name="Mereny Z."/>
            <person name="Hegedus B."/>
            <person name="Baldrian P."/>
            <person name="Stursova M."/>
            <person name="Weitz H."/>
            <person name="Taylor A."/>
            <person name="Grigoriev I.V."/>
            <person name="Nagy L.G."/>
            <person name="Martin F."/>
            <person name="Kauserud H."/>
        </authorList>
    </citation>
    <scope>NUCLEOTIDE SEQUENCE</scope>
    <source>
        <strain evidence="1">CBHHK188m</strain>
    </source>
</reference>
<proteinExistence type="predicted"/>
<dbReference type="Proteomes" id="UP001215280">
    <property type="component" value="Unassembled WGS sequence"/>
</dbReference>
<gene>
    <name evidence="1" type="ORF">DFH07DRAFT_769277</name>
</gene>
<dbReference type="EMBL" id="JARJLG010000028">
    <property type="protein sequence ID" value="KAJ7768062.1"/>
    <property type="molecule type" value="Genomic_DNA"/>
</dbReference>
<evidence type="ECO:0000313" key="2">
    <source>
        <dbReference type="Proteomes" id="UP001215280"/>
    </source>
</evidence>
<sequence>MFKCLEKLSDRNSCVLDVRNRLHWVATYFALARKSKNLWHSHQSLQSLGDIFLEWGDKATALSLFHIVLEGSKQMGLGNREQQCIARIAAIGESSKIRRASQLDEGMNTGGLLTASTIPSHE</sequence>
<dbReference type="AlphaFoldDB" id="A0AAD7JMF9"/>
<comment type="caution">
    <text evidence="1">The sequence shown here is derived from an EMBL/GenBank/DDBJ whole genome shotgun (WGS) entry which is preliminary data.</text>
</comment>
<keyword evidence="2" id="KW-1185">Reference proteome</keyword>
<accession>A0AAD7JMF9</accession>
<name>A0AAD7JMF9_9AGAR</name>
<evidence type="ECO:0000313" key="1">
    <source>
        <dbReference type="EMBL" id="KAJ7768062.1"/>
    </source>
</evidence>
<protein>
    <submittedName>
        <fullName evidence="1">Uncharacterized protein</fullName>
    </submittedName>
</protein>
<organism evidence="1 2">
    <name type="scientific">Mycena maculata</name>
    <dbReference type="NCBI Taxonomy" id="230809"/>
    <lineage>
        <taxon>Eukaryota</taxon>
        <taxon>Fungi</taxon>
        <taxon>Dikarya</taxon>
        <taxon>Basidiomycota</taxon>
        <taxon>Agaricomycotina</taxon>
        <taxon>Agaricomycetes</taxon>
        <taxon>Agaricomycetidae</taxon>
        <taxon>Agaricales</taxon>
        <taxon>Marasmiineae</taxon>
        <taxon>Mycenaceae</taxon>
        <taxon>Mycena</taxon>
    </lineage>
</organism>